<dbReference type="Pfam" id="PF03514">
    <property type="entry name" value="GRAS"/>
    <property type="match status" value="1"/>
</dbReference>
<evidence type="ECO:0000256" key="3">
    <source>
        <dbReference type="PROSITE-ProRule" id="PRU01191"/>
    </source>
</evidence>
<keyword evidence="5" id="KW-1185">Reference proteome</keyword>
<feature type="region of interest" description="SAW" evidence="3">
    <location>
        <begin position="364"/>
        <end position="443"/>
    </location>
</feature>
<evidence type="ECO:0000256" key="1">
    <source>
        <dbReference type="ARBA" id="ARBA00023015"/>
    </source>
</evidence>
<name>A0AAV9C3E1_ACOCL</name>
<gene>
    <name evidence="4" type="primary">GAIP</name>
    <name evidence="4" type="ORF">QJS10_CPB21g01362</name>
</gene>
<evidence type="ECO:0000313" key="4">
    <source>
        <dbReference type="EMBL" id="KAK1283179.1"/>
    </source>
</evidence>
<protein>
    <submittedName>
        <fullName evidence="4">DELLA protein GAIP</fullName>
    </submittedName>
</protein>
<comment type="caution">
    <text evidence="4">The sequence shown here is derived from an EMBL/GenBank/DDBJ whole genome shotgun (WGS) entry which is preliminary data.</text>
</comment>
<evidence type="ECO:0000256" key="2">
    <source>
        <dbReference type="ARBA" id="ARBA00023163"/>
    </source>
</evidence>
<sequence>MMMMESQLLQPSWHDFDVYYDTQLPSLVDEDVLSLNLEDFDYEVSISDIDFELGSQVDSNMTSVGETSIQKPCLFLPGAHGEVENEVGVLHLLKAYGEATESGSAGLARVIARRAREKSSAVGAPAERIGYYAFKREPDYLESESAKNTVAALAAFYEAGPDGRFAHFSANDAILRAVPARADTLRVVDFDLSTAIQWPPLIASLAARGDPPPTVRLTCVEPKSPDRREFEEAKAQVCRFAMSVGVRLTVEEVGLEDLERTTREDEWVAFNCMFGLPHMGGTTRRSAREAVEFIRVAKEVLSNTKGVITVGSGCGFDLKRCKRGSFGSFFDGHLLYSHALFESMEWHFPSPQLTLARTAMESLFVGPCVCFNGCYERWEEMREGLNGMDMEGCCGVREHSLMEAKEMVREGWSPYGVSVVGEDQSEMVLDWRGTPLVRFFAWMQ</sequence>
<comment type="similarity">
    <text evidence="3">Belongs to the GRAS family.</text>
</comment>
<accession>A0AAV9C3E1</accession>
<keyword evidence="2" id="KW-0804">Transcription</keyword>
<evidence type="ECO:0000313" key="5">
    <source>
        <dbReference type="Proteomes" id="UP001180020"/>
    </source>
</evidence>
<keyword evidence="1" id="KW-0805">Transcription regulation</keyword>
<dbReference type="PANTHER" id="PTHR31636">
    <property type="entry name" value="OSJNBA0084A10.13 PROTEIN-RELATED"/>
    <property type="match status" value="1"/>
</dbReference>
<dbReference type="EMBL" id="JAUJYO010000021">
    <property type="protein sequence ID" value="KAK1283179.1"/>
    <property type="molecule type" value="Genomic_DNA"/>
</dbReference>
<dbReference type="InterPro" id="IPR005202">
    <property type="entry name" value="TF_GRAS"/>
</dbReference>
<reference evidence="4" key="2">
    <citation type="submission" date="2023-06" db="EMBL/GenBank/DDBJ databases">
        <authorList>
            <person name="Ma L."/>
            <person name="Liu K.-W."/>
            <person name="Li Z."/>
            <person name="Hsiao Y.-Y."/>
            <person name="Qi Y."/>
            <person name="Fu T."/>
            <person name="Tang G."/>
            <person name="Zhang D."/>
            <person name="Sun W.-H."/>
            <person name="Liu D.-K."/>
            <person name="Li Y."/>
            <person name="Chen G.-Z."/>
            <person name="Liu X.-D."/>
            <person name="Liao X.-Y."/>
            <person name="Jiang Y.-T."/>
            <person name="Yu X."/>
            <person name="Hao Y."/>
            <person name="Huang J."/>
            <person name="Zhao X.-W."/>
            <person name="Ke S."/>
            <person name="Chen Y.-Y."/>
            <person name="Wu W.-L."/>
            <person name="Hsu J.-L."/>
            <person name="Lin Y.-F."/>
            <person name="Huang M.-D."/>
            <person name="Li C.-Y."/>
            <person name="Huang L."/>
            <person name="Wang Z.-W."/>
            <person name="Zhao X."/>
            <person name="Zhong W.-Y."/>
            <person name="Peng D.-H."/>
            <person name="Ahmad S."/>
            <person name="Lan S."/>
            <person name="Zhang J.-S."/>
            <person name="Tsai W.-C."/>
            <person name="Van De Peer Y."/>
            <person name="Liu Z.-J."/>
        </authorList>
    </citation>
    <scope>NUCLEOTIDE SEQUENCE</scope>
    <source>
        <strain evidence="4">CP</strain>
        <tissue evidence="4">Leaves</tissue>
    </source>
</reference>
<organism evidence="4 5">
    <name type="scientific">Acorus calamus</name>
    <name type="common">Sweet flag</name>
    <dbReference type="NCBI Taxonomy" id="4465"/>
    <lineage>
        <taxon>Eukaryota</taxon>
        <taxon>Viridiplantae</taxon>
        <taxon>Streptophyta</taxon>
        <taxon>Embryophyta</taxon>
        <taxon>Tracheophyta</taxon>
        <taxon>Spermatophyta</taxon>
        <taxon>Magnoliopsida</taxon>
        <taxon>Liliopsida</taxon>
        <taxon>Acoraceae</taxon>
        <taxon>Acorus</taxon>
    </lineage>
</organism>
<proteinExistence type="inferred from homology"/>
<reference evidence="4" key="1">
    <citation type="journal article" date="2023" name="Nat. Commun.">
        <title>Diploid and tetraploid genomes of Acorus and the evolution of monocots.</title>
        <authorList>
            <person name="Ma L."/>
            <person name="Liu K.W."/>
            <person name="Li Z."/>
            <person name="Hsiao Y.Y."/>
            <person name="Qi Y."/>
            <person name="Fu T."/>
            <person name="Tang G.D."/>
            <person name="Zhang D."/>
            <person name="Sun W.H."/>
            <person name="Liu D.K."/>
            <person name="Li Y."/>
            <person name="Chen G.Z."/>
            <person name="Liu X.D."/>
            <person name="Liao X.Y."/>
            <person name="Jiang Y.T."/>
            <person name="Yu X."/>
            <person name="Hao Y."/>
            <person name="Huang J."/>
            <person name="Zhao X.W."/>
            <person name="Ke S."/>
            <person name="Chen Y.Y."/>
            <person name="Wu W.L."/>
            <person name="Hsu J.L."/>
            <person name="Lin Y.F."/>
            <person name="Huang M.D."/>
            <person name="Li C.Y."/>
            <person name="Huang L."/>
            <person name="Wang Z.W."/>
            <person name="Zhao X."/>
            <person name="Zhong W.Y."/>
            <person name="Peng D.H."/>
            <person name="Ahmad S."/>
            <person name="Lan S."/>
            <person name="Zhang J.S."/>
            <person name="Tsai W.C."/>
            <person name="Van de Peer Y."/>
            <person name="Liu Z.J."/>
        </authorList>
    </citation>
    <scope>NUCLEOTIDE SEQUENCE</scope>
    <source>
        <strain evidence="4">CP</strain>
    </source>
</reference>
<dbReference type="AlphaFoldDB" id="A0AAV9C3E1"/>
<dbReference type="Proteomes" id="UP001180020">
    <property type="component" value="Unassembled WGS sequence"/>
</dbReference>
<dbReference type="PROSITE" id="PS50985">
    <property type="entry name" value="GRAS"/>
    <property type="match status" value="1"/>
</dbReference>
<comment type="caution">
    <text evidence="3">Lacks conserved residue(s) required for the propagation of feature annotation.</text>
</comment>